<dbReference type="InterPro" id="IPR013320">
    <property type="entry name" value="ConA-like_dom_sf"/>
</dbReference>
<comment type="caution">
    <text evidence="3">The sequence shown here is derived from an EMBL/GenBank/DDBJ whole genome shotgun (WGS) entry which is preliminary data.</text>
</comment>
<evidence type="ECO:0000313" key="4">
    <source>
        <dbReference type="Proteomes" id="UP000261174"/>
    </source>
</evidence>
<accession>A0A3E1NS28</accession>
<dbReference type="Proteomes" id="UP000261174">
    <property type="component" value="Unassembled WGS sequence"/>
</dbReference>
<dbReference type="InterPro" id="IPR050708">
    <property type="entry name" value="T6SS_VgrG/RHS"/>
</dbReference>
<feature type="compositionally biased region" description="Polar residues" evidence="1">
    <location>
        <begin position="2696"/>
        <end position="2712"/>
    </location>
</feature>
<dbReference type="InterPro" id="IPR045619">
    <property type="entry name" value="DUF6443"/>
</dbReference>
<evidence type="ECO:0000256" key="1">
    <source>
        <dbReference type="SAM" id="MobiDB-lite"/>
    </source>
</evidence>
<dbReference type="NCBIfam" id="TIGR03696">
    <property type="entry name" value="Rhs_assc_core"/>
    <property type="match status" value="1"/>
</dbReference>
<feature type="region of interest" description="Disordered" evidence="1">
    <location>
        <begin position="2688"/>
        <end position="2715"/>
    </location>
</feature>
<dbReference type="PANTHER" id="PTHR32305:SF15">
    <property type="entry name" value="PROTEIN RHSA-RELATED"/>
    <property type="match status" value="1"/>
</dbReference>
<name>A0A3E1NS28_9BACT</name>
<gene>
    <name evidence="3" type="ORF">DXN04_31980</name>
</gene>
<dbReference type="GO" id="GO:0005975">
    <property type="term" value="P:carbohydrate metabolic process"/>
    <property type="evidence" value="ECO:0007669"/>
    <property type="project" value="UniProtKB-ARBA"/>
</dbReference>
<dbReference type="SUPFAM" id="SSF49899">
    <property type="entry name" value="Concanavalin A-like lectins/glucanases"/>
    <property type="match status" value="1"/>
</dbReference>
<proteinExistence type="predicted"/>
<evidence type="ECO:0000259" key="2">
    <source>
        <dbReference type="Pfam" id="PF20041"/>
    </source>
</evidence>
<dbReference type="EMBL" id="QTJV01000019">
    <property type="protein sequence ID" value="RFM30735.1"/>
    <property type="molecule type" value="Genomic_DNA"/>
</dbReference>
<dbReference type="OrthoDB" id="2972467at2"/>
<sequence>MTCAAAGPGIETYQNELKGQIKQGDILIIKDEKFEDSNTDWSKINNRKVTDIITLSLNKDEVNKITKAFTAEIKFKVEYWSQPNQADPGVSDNIKLKVTYDPATGASYQSSADYHFDNAYKVRITIEDFTSEQLGTPMPAAFHLTGQVIIERSYTIASTPIVTHVKMGPNTSTAYQASLIWNKVDGAQEYDLEWTFIYNGTDYGRELNENYMAYTVPMVQKMFKNNATRVTVQQEYYDITQTNYNSYLLIRVRPVYYDAEGFRIEGDWNYDLVDQDGNPMVGAIFAPAAGNQSNFNWTYSASYAEDGKRKEVIHFLDGSLRERQAVTLSNTDKKAIVQETLYDEFGRPILNTMPAPVNNNALKYYKGMHPAPGGNTYDYTYVYNNTDCIGTPAPMDSTGYEDVDNSENTVMVGGPGQYYSSNNVFYNLDNKSVNQYTPGAAGYPFSVTRYTPDNTGRVSVQGGVGALFQPGPDQATSKAVRTYYGTPDQWELDRLFGSDVGFASHYLKTMTVDGNGQVALSYSNASGKVIASALAGGAPEGMDELTSKPEARQVTAIILDSSQFKFDASRLSMTAVKTYLNPVPGDVDISYNIAQLIKTYQSTSVKICSNCYYELDIQITDDCNTVVYHNDSPIPVGSLTSDCSKNTMSTGAIPTKHFDKVGPYNITFTLSLSQTAIDNYTNDYVSKNSDLRSQWSFVYNALNDQDLSSCFNDCSTCLTALGAKTDFVNRVVTELTKDAMLLPKVDSITDWAGLQYDALLAKCKGLQISCGGSSCDELKHVMLQDVSPQGQYALFDATYAPLEKSINVLYNNWRIVFPIISNTSDSTYQKNLVELGDGVTMSANDATFTLEMLVKYWKPEWDTAFLQYHPEYCALQFCEAYSGPKDWDERLKNVAQGVTNLNLILPGVVYSRTNVNWLVDNDPFFSVWAPDYKARVIDDLQHYTTVAKISGTSSDNPLFNKSLVDYVDYVVYCADGNGNTNSVNQGSLTSDNWTHCTPVESCRLPDVEFRTYRDLYLELKQRYYQEIRTAKFCNSACPIGDSIGFVFSTCAKTSDFDIIEDAELSCSGKYGYKVRYNGAGLASATTIQFYYPAEYVSAGTERVTSITFEVGQTERTFCMATHAPANVIRVSNVICNNSNSNAGNNSDAKWDCGAWKESWFTIINNGQDDPKTIGITYVGPDAIPAGKYTYVVVKANVSGVTKYGAIRIDANSTSGTWAPENPGNVSLTDYSYVQNQCSGTVIGFGDNARVATTSDATITTSSSTIATAAVSATSTCDEAYKYKISRITNVSFSSEMNIPTDATALTDSLNAQLALMVHSNCETMADDWMTKLDACLNSNANYLAKKATLKAALIEICAAGADTSHPYGTSTTPNNVLVGGYASFKDAIKGILGLSTFSMICNPWLIDAPYPYNVEMQASEKVVSKTNFAICNRISSLKTASYTAAGDDDAFYAWLKNHFGDAMNLSKADLVTLMNGCGNCRFLLSKNIKLPVFFDGYAKAEANYWDYTPAVNDFKADMGGTVDETDANYPEVFTNYMNQRWGFTLTYDDYVDYKARVAADINAVLVNKVAYPTVTEDPYACMVQQVNTAAATGYVLYKEFIDEVKRVFRKEYIAYCGSAKPTVKMKSSQQIYHHTLYYYDQAGNLVRTVPPEGVHLVSESLFSQIDRARINGDQVCTYNGPTSNSTVDAGMTALTNLIALGTNSAMEFWTYSANTGSAQFLTTSGSNKYLVNLCLDGRYAHLEMYSLTVTSGAVDLTQSYITDADMQAILPLGQWTHVVVQGTGLANNNLAIYVNGVKCPVVTNATPGGCGWDLAGGASAPVLPQNLANIKHMRLYSRLLTEAEIAANAVDACMAATDKTKMDYWFRYNMPTSGTGSAGSGLAETTISPIYPVHTLTTSYAYQSLNGPTLQVSPDGGIMQNWYDYLGRVSVAQNAEQKAGSRYSYSSYDEQNRIVEVGEKSSGNTMDASVGFVPAATMTAFAASGTNSQIMHTWYDKQYDGFGYTQENLRKRVSARSYQDGSSTPQMTYYSYDQIGMVKTLWQQIDGLGTKQIEYNYDLASGKVNKLRYQHLNNDNTTTDQFYYGYEYDADNRVVKALTGIRGWSNDGWEIENPKTDVHYNYYLHGPLSRSELGNKQLVQGTDYAYTLQGWVKGVNSQYLNTAADMGQDGLASGDHSVVAPDVFGYTLDYYNTDYWAVGNQSFLPLTWGTPGSTSTGHNLYNGNISRMTVASAQFGNTVGYSYKYDQLNRMKAMRQHPVTLGATSWDAATAGAAYREDVTYDGNGNILTYNRNGSGANGKGVAMDQLTYGYNRDASGYLTNNKLTQVTDAVTANDYGTADLKSQGSNNYGYDLIGNMVSDVQGGVSNITWTVYGKIKKITKTDGSTFEYKYDADGNRVCKVYTHGTQVDKTWYVRDASGNVLAVYGNKDGDGNVYWKEQQLYGTSRLGSWYPELNVSAGAVGAAELWGSTNKKQYELTNHLGNVLATVTDELKADNTALVMSANDYYPFGMIQPDRRYSSGGYRYGFNGKENDNEVKGDGNQQDYGMRVYDPRVGKFLSVDPLAQSFPYYTPYQFAGNKPIWATDLDGGEEKYFNVNVQLDTKGALKEITYVEVENPYGNLRGFHETYEGLKWYDGYGPKGKGLEFNYNVFQAQSDGSNILVGSRVDFVPVPTFAEKVQNFFTPTKEGEKGGIKWVSSNRQPGSDNSYNAPTTDPGRPENIDWLLDAVSMSITAGGDPMKIPKNIKDFENISLIFKNTLYQKGALDYLGKVYNKYFPEKKIDSVTCPTCTQYQDSGHVDFYNSPGTFKSILNDQKKANENNN</sequence>
<protein>
    <recommendedName>
        <fullName evidence="2">DUF6443 domain-containing protein</fullName>
    </recommendedName>
</protein>
<evidence type="ECO:0000313" key="3">
    <source>
        <dbReference type="EMBL" id="RFM30735.1"/>
    </source>
</evidence>
<dbReference type="RefSeq" id="WP_116857495.1">
    <property type="nucleotide sequence ID" value="NZ_QTJV01000019.1"/>
</dbReference>
<dbReference type="PANTHER" id="PTHR32305">
    <property type="match status" value="1"/>
</dbReference>
<dbReference type="GO" id="GO:0004553">
    <property type="term" value="F:hydrolase activity, hydrolyzing O-glycosyl compounds"/>
    <property type="evidence" value="ECO:0007669"/>
    <property type="project" value="UniProtKB-ARBA"/>
</dbReference>
<feature type="domain" description="DUF6443" evidence="2">
    <location>
        <begin position="302"/>
        <end position="420"/>
    </location>
</feature>
<dbReference type="Pfam" id="PF20041">
    <property type="entry name" value="DUF6443"/>
    <property type="match status" value="1"/>
</dbReference>
<keyword evidence="4" id="KW-1185">Reference proteome</keyword>
<dbReference type="Gene3D" id="2.180.10.10">
    <property type="entry name" value="RHS repeat-associated core"/>
    <property type="match status" value="1"/>
</dbReference>
<organism evidence="3 4">
    <name type="scientific">Chitinophaga silvisoli</name>
    <dbReference type="NCBI Taxonomy" id="2291814"/>
    <lineage>
        <taxon>Bacteria</taxon>
        <taxon>Pseudomonadati</taxon>
        <taxon>Bacteroidota</taxon>
        <taxon>Chitinophagia</taxon>
        <taxon>Chitinophagales</taxon>
        <taxon>Chitinophagaceae</taxon>
        <taxon>Chitinophaga</taxon>
    </lineage>
</organism>
<dbReference type="InterPro" id="IPR022385">
    <property type="entry name" value="Rhs_assc_core"/>
</dbReference>
<reference evidence="3 4" key="1">
    <citation type="submission" date="2018-08" db="EMBL/GenBank/DDBJ databases">
        <title>Chitinophaga sp. K20C18050901, a novel bacterium isolated from forest soil.</title>
        <authorList>
            <person name="Wang C."/>
        </authorList>
    </citation>
    <scope>NUCLEOTIDE SEQUENCE [LARGE SCALE GENOMIC DNA]</scope>
    <source>
        <strain evidence="3 4">K20C18050901</strain>
    </source>
</reference>